<protein>
    <recommendedName>
        <fullName evidence="3">Transposase</fullName>
    </recommendedName>
</protein>
<dbReference type="EMBL" id="BLAH01000068">
    <property type="protein sequence ID" value="GES36518.1"/>
    <property type="molecule type" value="Genomic_DNA"/>
</dbReference>
<dbReference type="Proteomes" id="UP000325466">
    <property type="component" value="Unassembled WGS sequence"/>
</dbReference>
<reference evidence="1 2" key="1">
    <citation type="journal article" date="2018" name="Biodegradation">
        <title>1,4-Dioxane degradation characteristics of Rhodococcus aetherivorans JCM 14343.</title>
        <authorList>
            <person name="Inoue D."/>
            <person name="Tsunoda T."/>
            <person name="Yamamoto N."/>
            <person name="Ike M."/>
            <person name="Sei K."/>
        </authorList>
    </citation>
    <scope>NUCLEOTIDE SEQUENCE [LARGE SCALE GENOMIC DNA]</scope>
    <source>
        <strain evidence="1 2">JCM 14343</strain>
    </source>
</reference>
<sequence>MYLAIMSLDPKGTARQRWSNRWKEALNAFEITFDGRLSTGRK</sequence>
<accession>A0ABQ0YJ54</accession>
<keyword evidence="2" id="KW-1185">Reference proteome</keyword>
<proteinExistence type="predicted"/>
<name>A0ABQ0YJ54_9NOCA</name>
<organism evidence="1 2">
    <name type="scientific">Rhodococcus aetherivorans</name>
    <dbReference type="NCBI Taxonomy" id="191292"/>
    <lineage>
        <taxon>Bacteria</taxon>
        <taxon>Bacillati</taxon>
        <taxon>Actinomycetota</taxon>
        <taxon>Actinomycetes</taxon>
        <taxon>Mycobacteriales</taxon>
        <taxon>Nocardiaceae</taxon>
        <taxon>Rhodococcus</taxon>
    </lineage>
</organism>
<evidence type="ECO:0000313" key="1">
    <source>
        <dbReference type="EMBL" id="GES36518.1"/>
    </source>
</evidence>
<gene>
    <name evidence="1" type="ORF">RAJCM14343_1770</name>
</gene>
<evidence type="ECO:0008006" key="3">
    <source>
        <dbReference type="Google" id="ProtNLM"/>
    </source>
</evidence>
<evidence type="ECO:0000313" key="2">
    <source>
        <dbReference type="Proteomes" id="UP000325466"/>
    </source>
</evidence>
<comment type="caution">
    <text evidence="1">The sequence shown here is derived from an EMBL/GenBank/DDBJ whole genome shotgun (WGS) entry which is preliminary data.</text>
</comment>